<reference evidence="1 2" key="1">
    <citation type="journal article" date="2015" name="Genome Announc.">
        <title>Complete genome sequences for 35 biothreat assay-relevant bacillus species.</title>
        <authorList>
            <person name="Johnson S.L."/>
            <person name="Daligault H.E."/>
            <person name="Davenport K.W."/>
            <person name="Jaissle J."/>
            <person name="Frey K.G."/>
            <person name="Ladner J.T."/>
            <person name="Broomall S.M."/>
            <person name="Bishop-Lilly K.A."/>
            <person name="Bruce D.C."/>
            <person name="Gibbons H.S."/>
            <person name="Coyne S.R."/>
            <person name="Lo C.C."/>
            <person name="Meincke L."/>
            <person name="Munk A.C."/>
            <person name="Koroleva G.I."/>
            <person name="Rosenzweig C.N."/>
            <person name="Palacios G.F."/>
            <person name="Redden C.L."/>
            <person name="Minogue T.D."/>
            <person name="Chain P.S."/>
        </authorList>
    </citation>
    <scope>NUCLEOTIDE SEQUENCE [LARGE SCALE GENOMIC DNA]</scope>
    <source>
        <strain evidence="2">ATCC 14581 / DSM 32 / JCM 2506 / NBRC 15308 / NCIMB 9376 / NCTC 10342 / NRRL B-14308 / VKM B-512</strain>
    </source>
</reference>
<gene>
    <name evidence="1" type="ORF">BG04_3712</name>
</gene>
<dbReference type="RefSeq" id="WP_013082344.1">
    <property type="nucleotide sequence ID" value="NZ_CP009920.1"/>
</dbReference>
<name>A0A0B6AHH9_PRIM2</name>
<dbReference type="Proteomes" id="UP000031829">
    <property type="component" value="Chromosome"/>
</dbReference>
<proteinExistence type="predicted"/>
<dbReference type="KEGG" id="bmeg:BG04_3712"/>
<dbReference type="EMBL" id="CP009920">
    <property type="protein sequence ID" value="AJI22951.1"/>
    <property type="molecule type" value="Genomic_DNA"/>
</dbReference>
<dbReference type="AlphaFoldDB" id="A0A0B6AHH9"/>
<sequence length="88" mass="10128">MTSEHLLAAYQTLWLNRSFASKQAMTSEDQLHEAIMKDLKDEMTHPRVRQTPYVKYHLGIKRILNSSLSSDEKVALTSLYTNLLDSCI</sequence>
<evidence type="ECO:0000313" key="2">
    <source>
        <dbReference type="Proteomes" id="UP000031829"/>
    </source>
</evidence>
<dbReference type="GeneID" id="93641764"/>
<dbReference type="PATRIC" id="fig|592022.4.peg.1325"/>
<accession>A0A0B6AHH9</accession>
<organism evidence="1 2">
    <name type="scientific">Priestia megaterium (strain ATCC 14581 / DSM 32 / CCUG 1817 / JCM 2506 / NBRC 15308 / NCIMB 9376 / NCTC 10342 / NRRL B-14308 / VKM B-512 / Ford 19)</name>
    <name type="common">Bacillus megaterium</name>
    <dbReference type="NCBI Taxonomy" id="1348623"/>
    <lineage>
        <taxon>Bacteria</taxon>
        <taxon>Bacillati</taxon>
        <taxon>Bacillota</taxon>
        <taxon>Bacilli</taxon>
        <taxon>Bacillales</taxon>
        <taxon>Bacillaceae</taxon>
        <taxon>Priestia</taxon>
    </lineage>
</organism>
<protein>
    <submittedName>
        <fullName evidence="1">Uncharacterized protein</fullName>
    </submittedName>
</protein>
<evidence type="ECO:0000313" key="1">
    <source>
        <dbReference type="EMBL" id="AJI22951.1"/>
    </source>
</evidence>
<dbReference type="HOGENOM" id="CLU_188902_0_0_9"/>